<sequence length="842" mass="93751">MFVEKNEASPLLDTEGVVLGIYYHLWLKDHHGNSCDVNLPHTVIFHNSKPQSWYFTSLKQNKLMKKRQSQLQSHSMSEAFTSGQQQEVSAWFSGVMTRLESTAQNRERRIGSLNKDGDGEEGDNEDLALEYLSPERAKSVLEQGPSGLARKEEVHDGVLQRFVEPREERDSLIRVVWSPNAAFFEKRTNRSRLAASEHLPQVPFQERIATYLGSIMSHDNLTITDGVLKTRLEQQCKAIALHLRDVSKGSTQVARMELYFKIDVNNRIWFLYCYSMRLSKILPLRALFGDNAEEGGLYEIKDLFQSEQVHVAELQQQATDDLEGDYEFLCCMTGKMFPIAQRIKVTYKQLIQHWFTTSAQLAEENERLNSMDTIPPAIKRSNPSLSRDFYLQQRSQPMFLQNSAFVCPEAARLLSRETLKELTRSYSAAHRPYSAGMSTHVTDRHLRKEVGSSFRPISAHTGFIPPPRHPSATLTHPTLLNAPTPLLPQHPTGAIPRQHQQQIRSRQRAMSASVPSQRGGILIPSALMPKSVTQPLGLMDRVGLQSISEGQVIESAKRSLCSASMSKASATNKVPSLSIWSKSARTGGHQLSIWSKSARTGGHQLQDLEQSTDAPPASSSPYARPALLSLEVQRPSLTTNEAETLRELSEAYSQAENLTQELLLKANSFLRSGTTGLIPPSGVGALRSSSAHVRRSGGNNGQVKSSFAIPSWQKTSPIFNKSIQPVGWLVNSAFIDEEEEEIEEGAAVEHLRPKTSVGINSCATVLTATLGAIGQTEVERKRSDATALLVGSSATWDSTQRVYQKPEMKLWSPECSEIMQNVQNDFLTDAEAELLAEVLHGV</sequence>
<dbReference type="Proteomes" id="UP000232323">
    <property type="component" value="Unassembled WGS sequence"/>
</dbReference>
<organism evidence="2 3">
    <name type="scientific">Chlamydomonas eustigma</name>
    <dbReference type="NCBI Taxonomy" id="1157962"/>
    <lineage>
        <taxon>Eukaryota</taxon>
        <taxon>Viridiplantae</taxon>
        <taxon>Chlorophyta</taxon>
        <taxon>core chlorophytes</taxon>
        <taxon>Chlorophyceae</taxon>
        <taxon>CS clade</taxon>
        <taxon>Chlamydomonadales</taxon>
        <taxon>Chlamydomonadaceae</taxon>
        <taxon>Chlamydomonas</taxon>
    </lineage>
</organism>
<gene>
    <name evidence="2" type="ORF">CEUSTIGMA_g179.t1</name>
</gene>
<evidence type="ECO:0000313" key="3">
    <source>
        <dbReference type="Proteomes" id="UP000232323"/>
    </source>
</evidence>
<keyword evidence="3" id="KW-1185">Reference proteome</keyword>
<dbReference type="AlphaFoldDB" id="A0A250WPH8"/>
<accession>A0A250WPH8</accession>
<feature type="region of interest" description="Disordered" evidence="1">
    <location>
        <begin position="103"/>
        <end position="124"/>
    </location>
</feature>
<name>A0A250WPH8_9CHLO</name>
<evidence type="ECO:0000256" key="1">
    <source>
        <dbReference type="SAM" id="MobiDB-lite"/>
    </source>
</evidence>
<dbReference type="EMBL" id="BEGY01000001">
    <property type="protein sequence ID" value="GAX72723.1"/>
    <property type="molecule type" value="Genomic_DNA"/>
</dbReference>
<comment type="caution">
    <text evidence="2">The sequence shown here is derived from an EMBL/GenBank/DDBJ whole genome shotgun (WGS) entry which is preliminary data.</text>
</comment>
<reference evidence="2 3" key="1">
    <citation type="submission" date="2017-08" db="EMBL/GenBank/DDBJ databases">
        <title>Acidophilic green algal genome provides insights into adaptation to an acidic environment.</title>
        <authorList>
            <person name="Hirooka S."/>
            <person name="Hirose Y."/>
            <person name="Kanesaki Y."/>
            <person name="Higuchi S."/>
            <person name="Fujiwara T."/>
            <person name="Onuma R."/>
            <person name="Era A."/>
            <person name="Ohbayashi R."/>
            <person name="Uzuka A."/>
            <person name="Nozaki H."/>
            <person name="Yoshikawa H."/>
            <person name="Miyagishima S.Y."/>
        </authorList>
    </citation>
    <scope>NUCLEOTIDE SEQUENCE [LARGE SCALE GENOMIC DNA]</scope>
    <source>
        <strain evidence="2 3">NIES-2499</strain>
    </source>
</reference>
<dbReference type="OrthoDB" id="298589at2759"/>
<feature type="region of interest" description="Disordered" evidence="1">
    <location>
        <begin position="600"/>
        <end position="622"/>
    </location>
</feature>
<evidence type="ECO:0000313" key="2">
    <source>
        <dbReference type="EMBL" id="GAX72723.1"/>
    </source>
</evidence>
<proteinExistence type="predicted"/>
<protein>
    <submittedName>
        <fullName evidence="2">Uncharacterized protein</fullName>
    </submittedName>
</protein>